<keyword evidence="2" id="KW-0789">Thiol protease inhibitor</keyword>
<reference evidence="7 8" key="1">
    <citation type="submission" date="2020-04" db="EMBL/GenBank/DDBJ databases">
        <title>Perkinsus chesapeaki whole genome sequence.</title>
        <authorList>
            <person name="Bogema D.R."/>
        </authorList>
    </citation>
    <scope>NUCLEOTIDE SEQUENCE [LARGE SCALE GENOMIC DNA]</scope>
    <source>
        <strain evidence="7">ATCC PRA-425</strain>
    </source>
</reference>
<keyword evidence="3" id="KW-0175">Coiled coil</keyword>
<dbReference type="Proteomes" id="UP000591131">
    <property type="component" value="Unassembled WGS sequence"/>
</dbReference>
<feature type="region of interest" description="Disordered" evidence="4">
    <location>
        <begin position="1"/>
        <end position="33"/>
    </location>
</feature>
<accession>A0A7J6N1F1</accession>
<feature type="coiled-coil region" evidence="3">
    <location>
        <begin position="497"/>
        <end position="534"/>
    </location>
</feature>
<sequence length="1309" mass="146096">MSPKSGTGQKGPLFMMPQTATPSTQETDADKKEQHPVVYLQPVDDGLTLPKLLFMEKEWTWSSLIVNIVRTLGASLERDSEIDAVLPGQYMIDAFKRNLSLKSEKDGAILCEELAKLDLIMVRTDGVHENEMFEPEYEYSLVYHMKPHILNSVRFVRSGAAFEVDTVDEAVEQMQDVIVKLTNRMNRLKGFYSKLDDSGTLLTDWLLLSEDPQYLRFQELSCILQVICGSSEGSADSMLFKVAQQRPEFWRRFMIALYHLMVDHAMADLGTVATDAPTYTRWEFFTSVTYDLGGFLLSLRDIEHAILRGNQYPPPGELLRVMGKDDPRRGFTLNPVYADPRIHFLLSCGAKSCPPAVSIAKLSDDRWDSLAAEAAKSFVTDESNVKYDGDQNVLHLNKIFSWYKKDFGGTDALMLLNLRRYGGEDWKIGAEIADKTPKIKYMKYDWHPSASRIKTYSPAKSDSNAFKMISSYLKTSFGTPTARSRFAEIRQERRELEPEEKKAAEELQARMRKLEEENEKAREATARKFQLQVEHAKASPGGAVVVRPEEVGMASEKKAEDKKEVDGRHHHCGCLASPSLPSNITVEEGSVPLPDVLKSHTLPKPLEGVLKVQLAPAAVINLTANVGDIVEISLVGNPTTGYSWEDADRRWLTSNGGGIERRSLGAVRLVGGGAGRQVVSGKGPEEREGSSEILEYLAKVYKVNPHPVGYVGTGGIYYFYYQALRPGSCQLRFVYTRPWEHIPIPEQDCAGVNVVVHNRTTPPPPPPASAEGDSKWIVQLPEEEKGQASVTVLQQLSRLACSNLMQGLLGAISAVDGIRGQLVGLSPGEGGDICEGQGDEPDKDKLIGELIFLDQILTEHALSVSSLSEKVRILIEVSDDDRSSPSPTETPSRENIRPARTESQPAPAPKVGRNENGSTSDVADRSSPSQKLEELNHEDLAPIPLKNGDDNSPSSTVIVIDDEPEQEDHEPPHLDEPRQSEAPQEGEEPVRLSKAAKKRRRKARARQRQRAIMELVNREKAGEDLSEFEVDVLESFLNDEVPLPPSGLPPELLRMARELCEEWERQQMQQEDKLEEVEYFMMELANNRVAEEAGQQRQQDAQQPDKRQHPPQSSSSSSKRPPPVFPDPQQSTARLSANDKSIPTSSQVDTQRGIPVWNEWETLGQVAWKIEDMLEEIVPAVTRPDRPSGITDARPPRLRRAGSGEMKIEIRRTLRAVREGVDSLPVQPTANHRLLELRSVMDCIEDSMFAAGEQGGPSDPPRAVVEMLRSALEKTWPRSDAQIDFRTMIERQNPPSRRRGKRSAAPGAF</sequence>
<evidence type="ECO:0000256" key="4">
    <source>
        <dbReference type="SAM" id="MobiDB-lite"/>
    </source>
</evidence>
<dbReference type="Pfam" id="PF09394">
    <property type="entry name" value="Inhibitor_I42"/>
    <property type="match status" value="1"/>
</dbReference>
<dbReference type="Pfam" id="PF04784">
    <property type="entry name" value="DUF547"/>
    <property type="match status" value="1"/>
</dbReference>
<dbReference type="SUPFAM" id="SSF141066">
    <property type="entry name" value="ICP-like"/>
    <property type="match status" value="1"/>
</dbReference>
<dbReference type="InterPro" id="IPR018990">
    <property type="entry name" value="Prot_inh_I42_chagasin"/>
</dbReference>
<protein>
    <submittedName>
        <fullName evidence="7">Uncharacterized protein</fullName>
    </submittedName>
</protein>
<feature type="compositionally biased region" description="Polar residues" evidence="4">
    <location>
        <begin position="915"/>
        <end position="930"/>
    </location>
</feature>
<proteinExistence type="predicted"/>
<feature type="compositionally biased region" description="Basic residues" evidence="4">
    <location>
        <begin position="994"/>
        <end position="1008"/>
    </location>
</feature>
<keyword evidence="1" id="KW-0646">Protease inhibitor</keyword>
<organism evidence="7 8">
    <name type="scientific">Perkinsus chesapeaki</name>
    <name type="common">Clam parasite</name>
    <name type="synonym">Perkinsus andrewsi</name>
    <dbReference type="NCBI Taxonomy" id="330153"/>
    <lineage>
        <taxon>Eukaryota</taxon>
        <taxon>Sar</taxon>
        <taxon>Alveolata</taxon>
        <taxon>Perkinsozoa</taxon>
        <taxon>Perkinsea</taxon>
        <taxon>Perkinsida</taxon>
        <taxon>Perkinsidae</taxon>
        <taxon>Perkinsus</taxon>
    </lineage>
</organism>
<feature type="compositionally biased region" description="Basic and acidic residues" evidence="4">
    <location>
        <begin position="891"/>
        <end position="900"/>
    </location>
</feature>
<keyword evidence="8" id="KW-1185">Reference proteome</keyword>
<evidence type="ECO:0000259" key="6">
    <source>
        <dbReference type="Pfam" id="PF09394"/>
    </source>
</evidence>
<feature type="compositionally biased region" description="Basic and acidic residues" evidence="4">
    <location>
        <begin position="931"/>
        <end position="940"/>
    </location>
</feature>
<feature type="domain" description="DUF547" evidence="5">
    <location>
        <begin position="253"/>
        <end position="357"/>
    </location>
</feature>
<dbReference type="InterPro" id="IPR036331">
    <property type="entry name" value="Chagasin-like_sf"/>
</dbReference>
<dbReference type="GO" id="GO:0004869">
    <property type="term" value="F:cysteine-type endopeptidase inhibitor activity"/>
    <property type="evidence" value="ECO:0007669"/>
    <property type="project" value="UniProtKB-KW"/>
</dbReference>
<dbReference type="EMBL" id="JAAPAO010000014">
    <property type="protein sequence ID" value="KAF4677427.1"/>
    <property type="molecule type" value="Genomic_DNA"/>
</dbReference>
<evidence type="ECO:0000259" key="5">
    <source>
        <dbReference type="Pfam" id="PF04784"/>
    </source>
</evidence>
<evidence type="ECO:0000256" key="1">
    <source>
        <dbReference type="ARBA" id="ARBA00022690"/>
    </source>
</evidence>
<evidence type="ECO:0000256" key="3">
    <source>
        <dbReference type="SAM" id="Coils"/>
    </source>
</evidence>
<name>A0A7J6N1F1_PERCH</name>
<evidence type="ECO:0000256" key="2">
    <source>
        <dbReference type="ARBA" id="ARBA00022704"/>
    </source>
</evidence>
<feature type="compositionally biased region" description="Polar residues" evidence="4">
    <location>
        <begin position="1128"/>
        <end position="1150"/>
    </location>
</feature>
<evidence type="ECO:0000313" key="8">
    <source>
        <dbReference type="Proteomes" id="UP000591131"/>
    </source>
</evidence>
<dbReference type="Gene3D" id="2.60.40.2020">
    <property type="match status" value="1"/>
</dbReference>
<feature type="compositionally biased region" description="Basic and acidic residues" evidence="4">
    <location>
        <begin position="969"/>
        <end position="979"/>
    </location>
</feature>
<feature type="region of interest" description="Disordered" evidence="4">
    <location>
        <begin position="878"/>
        <end position="1008"/>
    </location>
</feature>
<feature type="region of interest" description="Disordered" evidence="4">
    <location>
        <begin position="1087"/>
        <end position="1150"/>
    </location>
</feature>
<feature type="region of interest" description="Disordered" evidence="4">
    <location>
        <begin position="1283"/>
        <end position="1309"/>
    </location>
</feature>
<comment type="caution">
    <text evidence="7">The sequence shown here is derived from an EMBL/GenBank/DDBJ whole genome shotgun (WGS) entry which is preliminary data.</text>
</comment>
<dbReference type="PANTHER" id="PTHR46361:SF3">
    <property type="entry name" value="ELECTRON CARRIER_ PROTEIN DISULFIDE OXIDOREDUCTASE"/>
    <property type="match status" value="1"/>
</dbReference>
<feature type="domain" description="Proteinase inhibitor I42 chagasin" evidence="6">
    <location>
        <begin position="624"/>
        <end position="747"/>
    </location>
</feature>
<feature type="compositionally biased region" description="Low complexity" evidence="4">
    <location>
        <begin position="1110"/>
        <end position="1119"/>
    </location>
</feature>
<gene>
    <name evidence="7" type="ORF">FOL47_001639</name>
</gene>
<dbReference type="InterPro" id="IPR006869">
    <property type="entry name" value="DUF547"/>
</dbReference>
<dbReference type="OrthoDB" id="438187at2759"/>
<evidence type="ECO:0000313" key="7">
    <source>
        <dbReference type="EMBL" id="KAF4677427.1"/>
    </source>
</evidence>
<dbReference type="PANTHER" id="PTHR46361">
    <property type="entry name" value="ELECTRON CARRIER/ PROTEIN DISULFIDE OXIDOREDUCTASE"/>
    <property type="match status" value="1"/>
</dbReference>